<keyword evidence="11" id="KW-1185">Reference proteome</keyword>
<comment type="subunit">
    <text evidence="7">Component of the SMC5-SMC6 complex.</text>
</comment>
<sequence length="325" mass="36514">MSQPHIDHIISVKRELNISMRDGNNNNDDENSHGDDVDYQTPNGRRDLRSRYLAVKNMIHGDEQENIAKTDSEVFGSIFNEIENLHQSVTKTREQVADAQALLDITKSLVVSAKGHSSNGLTPSAFVTHIIEKFGKRGGTSTSREDCNSIAWKEIGVAVSSVFGGGYGCSTMIGPMDTKIKQKRVCRKKRLKPTELARPEQLVEGSREERNDTDKTMLTMFNILRKNRSVKLEILVLNRNSFAQTVENLFALSFLVKDGRAEIKVDKAGRHLVSPRNAPAAKLVISKDVALSHFVFRLDYIDWKLMVRSVVGEELMPHRTIQPQT</sequence>
<dbReference type="Gramene" id="Psat03G0235500-T1">
    <property type="protein sequence ID" value="KAI5426886.1"/>
    <property type="gene ID" value="KIW84_032355"/>
</dbReference>
<feature type="region of interest" description="Disordered" evidence="8">
    <location>
        <begin position="19"/>
        <end position="45"/>
    </location>
</feature>
<comment type="caution">
    <text evidence="10">The sequence shown here is derived from an EMBL/GenBank/DDBJ whole genome shotgun (WGS) entry which is preliminary data.</text>
</comment>
<evidence type="ECO:0000256" key="8">
    <source>
        <dbReference type="SAM" id="MobiDB-lite"/>
    </source>
</evidence>
<proteinExistence type="inferred from homology"/>
<dbReference type="GO" id="GO:0005634">
    <property type="term" value="C:nucleus"/>
    <property type="evidence" value="ECO:0007669"/>
    <property type="project" value="UniProtKB-SubCell"/>
</dbReference>
<keyword evidence="6 7" id="KW-0539">Nucleus</keyword>
<evidence type="ECO:0000256" key="6">
    <source>
        <dbReference type="ARBA" id="ARBA00023242"/>
    </source>
</evidence>
<feature type="domain" description="Non-structural maintenance of chromosome element 4 C-terminal" evidence="9">
    <location>
        <begin position="230"/>
        <end position="310"/>
    </location>
</feature>
<gene>
    <name evidence="10" type="ORF">KIW84_032355</name>
</gene>
<evidence type="ECO:0000313" key="11">
    <source>
        <dbReference type="Proteomes" id="UP001058974"/>
    </source>
</evidence>
<name>A0A9D4XYA2_PEA</name>
<evidence type="ECO:0000256" key="1">
    <source>
        <dbReference type="ARBA" id="ARBA00004123"/>
    </source>
</evidence>
<evidence type="ECO:0000259" key="9">
    <source>
        <dbReference type="Pfam" id="PF08743"/>
    </source>
</evidence>
<dbReference type="Proteomes" id="UP001058974">
    <property type="component" value="Chromosome 3"/>
</dbReference>
<protein>
    <recommendedName>
        <fullName evidence="7">Non-structural maintenance of chromosomes element 4</fullName>
    </recommendedName>
</protein>
<accession>A0A9D4XYA2</accession>
<comment type="function">
    <text evidence="7">Component of the SMC5-SMC6 complex, that promotes sister chromatid alignment after DNA damage and facilitates double-stranded DNA breaks (DSBs) repair via homologous recombination between sister chromatids.</text>
</comment>
<evidence type="ECO:0000256" key="3">
    <source>
        <dbReference type="ARBA" id="ARBA00022763"/>
    </source>
</evidence>
<evidence type="ECO:0000256" key="4">
    <source>
        <dbReference type="ARBA" id="ARBA00023172"/>
    </source>
</evidence>
<comment type="subcellular location">
    <subcellularLocation>
        <location evidence="1 7">Nucleus</location>
    </subcellularLocation>
</comment>
<dbReference type="InterPro" id="IPR027786">
    <property type="entry name" value="Nse4/EID"/>
</dbReference>
<dbReference type="GO" id="GO:0006310">
    <property type="term" value="P:DNA recombination"/>
    <property type="evidence" value="ECO:0007669"/>
    <property type="project" value="UniProtKB-UniRule"/>
</dbReference>
<keyword evidence="4 7" id="KW-0233">DNA recombination</keyword>
<comment type="similarity">
    <text evidence="2 7">Belongs to the NSE4 family.</text>
</comment>
<organism evidence="10 11">
    <name type="scientific">Pisum sativum</name>
    <name type="common">Garden pea</name>
    <name type="synonym">Lathyrus oleraceus</name>
    <dbReference type="NCBI Taxonomy" id="3888"/>
    <lineage>
        <taxon>Eukaryota</taxon>
        <taxon>Viridiplantae</taxon>
        <taxon>Streptophyta</taxon>
        <taxon>Embryophyta</taxon>
        <taxon>Tracheophyta</taxon>
        <taxon>Spermatophyta</taxon>
        <taxon>Magnoliopsida</taxon>
        <taxon>eudicotyledons</taxon>
        <taxon>Gunneridae</taxon>
        <taxon>Pentapetalae</taxon>
        <taxon>rosids</taxon>
        <taxon>fabids</taxon>
        <taxon>Fabales</taxon>
        <taxon>Fabaceae</taxon>
        <taxon>Papilionoideae</taxon>
        <taxon>50 kb inversion clade</taxon>
        <taxon>NPAAA clade</taxon>
        <taxon>Hologalegina</taxon>
        <taxon>IRL clade</taxon>
        <taxon>Fabeae</taxon>
        <taxon>Lathyrus</taxon>
    </lineage>
</organism>
<dbReference type="GO" id="GO:0030915">
    <property type="term" value="C:Smc5-Smc6 complex"/>
    <property type="evidence" value="ECO:0007669"/>
    <property type="project" value="UniProtKB-UniRule"/>
</dbReference>
<evidence type="ECO:0000313" key="10">
    <source>
        <dbReference type="EMBL" id="KAI5426886.1"/>
    </source>
</evidence>
<evidence type="ECO:0000256" key="5">
    <source>
        <dbReference type="ARBA" id="ARBA00023204"/>
    </source>
</evidence>
<dbReference type="Pfam" id="PF08743">
    <property type="entry name" value="Nse4_C"/>
    <property type="match status" value="1"/>
</dbReference>
<dbReference type="PANTHER" id="PTHR16140">
    <property type="entry name" value="NON-STRUCTURAL MAINTENANCE OF CHROMOSOMES ELEMENT 4"/>
    <property type="match status" value="1"/>
</dbReference>
<dbReference type="EMBL" id="JAMSHJ010000003">
    <property type="protein sequence ID" value="KAI5426886.1"/>
    <property type="molecule type" value="Genomic_DNA"/>
</dbReference>
<dbReference type="OrthoDB" id="361242at2759"/>
<reference evidence="10 11" key="1">
    <citation type="journal article" date="2022" name="Nat. Genet.">
        <title>Improved pea reference genome and pan-genome highlight genomic features and evolutionary characteristics.</title>
        <authorList>
            <person name="Yang T."/>
            <person name="Liu R."/>
            <person name="Luo Y."/>
            <person name="Hu S."/>
            <person name="Wang D."/>
            <person name="Wang C."/>
            <person name="Pandey M.K."/>
            <person name="Ge S."/>
            <person name="Xu Q."/>
            <person name="Li N."/>
            <person name="Li G."/>
            <person name="Huang Y."/>
            <person name="Saxena R.K."/>
            <person name="Ji Y."/>
            <person name="Li M."/>
            <person name="Yan X."/>
            <person name="He Y."/>
            <person name="Liu Y."/>
            <person name="Wang X."/>
            <person name="Xiang C."/>
            <person name="Varshney R.K."/>
            <person name="Ding H."/>
            <person name="Gao S."/>
            <person name="Zong X."/>
        </authorList>
    </citation>
    <scope>NUCLEOTIDE SEQUENCE [LARGE SCALE GENOMIC DNA]</scope>
    <source>
        <strain evidence="10 11">cv. Zhongwan 6</strain>
    </source>
</reference>
<dbReference type="InterPro" id="IPR014854">
    <property type="entry name" value="Nse4_C"/>
</dbReference>
<dbReference type="AlphaFoldDB" id="A0A9D4XYA2"/>
<keyword evidence="5 7" id="KW-0234">DNA repair</keyword>
<evidence type="ECO:0000256" key="7">
    <source>
        <dbReference type="RuleBase" id="RU365071"/>
    </source>
</evidence>
<dbReference type="PANTHER" id="PTHR16140:SF16">
    <property type="entry name" value="NON-STRUCTURAL MAINTENANCE OF CHROMOSOMES ELEMENT 4"/>
    <property type="match status" value="1"/>
</dbReference>
<dbReference type="GO" id="GO:0006281">
    <property type="term" value="P:DNA repair"/>
    <property type="evidence" value="ECO:0007669"/>
    <property type="project" value="UniProtKB-UniRule"/>
</dbReference>
<keyword evidence="3 7" id="KW-0227">DNA damage</keyword>
<evidence type="ECO:0000256" key="2">
    <source>
        <dbReference type="ARBA" id="ARBA00008997"/>
    </source>
</evidence>